<dbReference type="EMBL" id="GL377586">
    <property type="protein sequence ID" value="EFJ25757.1"/>
    <property type="molecule type" value="Genomic_DNA"/>
</dbReference>
<dbReference type="InterPro" id="IPR038770">
    <property type="entry name" value="Na+/solute_symporter_sf"/>
</dbReference>
<feature type="transmembrane region" description="Helical" evidence="7">
    <location>
        <begin position="224"/>
        <end position="245"/>
    </location>
</feature>
<evidence type="ECO:0000313" key="9">
    <source>
        <dbReference type="EMBL" id="EFJ25757.1"/>
    </source>
</evidence>
<evidence type="ECO:0000256" key="3">
    <source>
        <dbReference type="ARBA" id="ARBA00006528"/>
    </source>
</evidence>
<feature type="non-terminal residue" evidence="9">
    <location>
        <position position="305"/>
    </location>
</feature>
<dbReference type="PANTHER" id="PTHR10361:SF33">
    <property type="entry name" value="SODIUM_METABOLITE COTRANSPORTER BASS3, CHLOROPLASTIC-RELATED"/>
    <property type="match status" value="1"/>
</dbReference>
<organism evidence="10">
    <name type="scientific">Selaginella moellendorffii</name>
    <name type="common">Spikemoss</name>
    <dbReference type="NCBI Taxonomy" id="88036"/>
    <lineage>
        <taxon>Eukaryota</taxon>
        <taxon>Viridiplantae</taxon>
        <taxon>Streptophyta</taxon>
        <taxon>Embryophyta</taxon>
        <taxon>Tracheophyta</taxon>
        <taxon>Lycopodiopsida</taxon>
        <taxon>Selaginellales</taxon>
        <taxon>Selaginellaceae</taxon>
        <taxon>Selaginella</taxon>
    </lineage>
</organism>
<name>D8RPX2_SELML</name>
<evidence type="ECO:0000256" key="4">
    <source>
        <dbReference type="ARBA" id="ARBA00022692"/>
    </source>
</evidence>
<proteinExistence type="inferred from homology"/>
<evidence type="ECO:0000256" key="6">
    <source>
        <dbReference type="ARBA" id="ARBA00023136"/>
    </source>
</evidence>
<evidence type="ECO:0000256" key="7">
    <source>
        <dbReference type="SAM" id="Phobius"/>
    </source>
</evidence>
<dbReference type="Gramene" id="EFJ22192">
    <property type="protein sequence ID" value="EFJ22192"/>
    <property type="gene ID" value="SELMODRAFT_54930"/>
</dbReference>
<dbReference type="OrthoDB" id="203097at2759"/>
<keyword evidence="10" id="KW-1185">Reference proteome</keyword>
<dbReference type="EMBL" id="GL377596">
    <property type="protein sequence ID" value="EFJ22192.1"/>
    <property type="molecule type" value="Genomic_DNA"/>
</dbReference>
<keyword evidence="6 7" id="KW-0472">Membrane</keyword>
<dbReference type="InParanoid" id="D8RPX2"/>
<dbReference type="GO" id="GO:0016020">
    <property type="term" value="C:membrane"/>
    <property type="evidence" value="ECO:0007669"/>
    <property type="project" value="UniProtKB-SubCell"/>
</dbReference>
<feature type="non-terminal residue" evidence="9">
    <location>
        <position position="1"/>
    </location>
</feature>
<evidence type="ECO:0000313" key="10">
    <source>
        <dbReference type="Proteomes" id="UP000001514"/>
    </source>
</evidence>
<dbReference type="OMA" id="NIMMETT"/>
<feature type="transmembrane region" description="Helical" evidence="7">
    <location>
        <begin position="12"/>
        <end position="33"/>
    </location>
</feature>
<dbReference type="Proteomes" id="UP000001514">
    <property type="component" value="Unassembled WGS sequence"/>
</dbReference>
<comment type="similarity">
    <text evidence="3">Belongs to the bile acid:sodium symporter (BASS) (TC 2.A.28) family.</text>
</comment>
<evidence type="ECO:0000256" key="2">
    <source>
        <dbReference type="ARBA" id="ARBA00004141"/>
    </source>
</evidence>
<evidence type="ECO:0000313" key="8">
    <source>
        <dbReference type="EMBL" id="EFJ22192.1"/>
    </source>
</evidence>
<comment type="subcellular location">
    <subcellularLocation>
        <location evidence="2">Membrane</location>
        <topology evidence="2">Multi-pass membrane protein</topology>
    </subcellularLocation>
    <subcellularLocation>
        <location evidence="1">Plastid</location>
        <location evidence="1">Chloroplast envelope</location>
    </subcellularLocation>
</comment>
<keyword evidence="5 7" id="KW-1133">Transmembrane helix</keyword>
<feature type="transmembrane region" description="Helical" evidence="7">
    <location>
        <begin position="123"/>
        <end position="144"/>
    </location>
</feature>
<dbReference type="STRING" id="88036.D8RPX2"/>
<dbReference type="FunCoup" id="D8RPX2">
    <property type="interactions" value="403"/>
</dbReference>
<dbReference type="HOGENOM" id="CLU_034788_1_0_1"/>
<dbReference type="Pfam" id="PF01758">
    <property type="entry name" value="SBF"/>
    <property type="match status" value="1"/>
</dbReference>
<dbReference type="eggNOG" id="KOG2718">
    <property type="taxonomic scope" value="Eukaryota"/>
</dbReference>
<protein>
    <submittedName>
        <fullName evidence="9">Uncharacterized protein</fullName>
    </submittedName>
</protein>
<feature type="transmembrane region" description="Helical" evidence="7">
    <location>
        <begin position="96"/>
        <end position="116"/>
    </location>
</feature>
<dbReference type="PANTHER" id="PTHR10361">
    <property type="entry name" value="SODIUM-BILE ACID COTRANSPORTER"/>
    <property type="match status" value="1"/>
</dbReference>
<dbReference type="KEGG" id="smo:SELMODRAFT_54930"/>
<feature type="transmembrane region" description="Helical" evidence="7">
    <location>
        <begin position="257"/>
        <end position="278"/>
    </location>
</feature>
<sequence length="305" mass="32574">KIDIAKSLSKMLPYIVVATAAAALIHPATFAWVRKEHYAPALGGIMLSIGVQLSISDFAIVLQRPLPLCMGYVLQYVMKPILGFLVVRGFGVPPSFAAGLILTACVAGAQLSSYAAYLSEGDIALSIMLTSISTITSVIVTPFLTQFLIGSVVPVDVVAMAKSILQVVFLPVLTGLTLNTYAKPLVDRIRPVMPLVAMVCTSLCIGSPLALNQSKIISMEGLQLLFPVLVFHALGFGLGYFISRLPFWRQNHKVSRTLSLCTGMQSSTLAMLLATQFLGDTQAVPPACSVVIMAVMGLTLATWWG</sequence>
<dbReference type="Gramene" id="EFJ25757">
    <property type="protein sequence ID" value="EFJ25757"/>
    <property type="gene ID" value="SELMODRAFT_54929"/>
</dbReference>
<dbReference type="AlphaFoldDB" id="D8RPX2"/>
<dbReference type="KEGG" id="smo:SELMODRAFT_54929"/>
<evidence type="ECO:0000256" key="5">
    <source>
        <dbReference type="ARBA" id="ARBA00022989"/>
    </source>
</evidence>
<reference evidence="9 10" key="1">
    <citation type="journal article" date="2011" name="Science">
        <title>The Selaginella genome identifies genetic changes associated with the evolution of vascular plants.</title>
        <authorList>
            <person name="Banks J.A."/>
            <person name="Nishiyama T."/>
            <person name="Hasebe M."/>
            <person name="Bowman J.L."/>
            <person name="Gribskov M."/>
            <person name="dePamphilis C."/>
            <person name="Albert V.A."/>
            <person name="Aono N."/>
            <person name="Aoyama T."/>
            <person name="Ambrose B.A."/>
            <person name="Ashton N.W."/>
            <person name="Axtell M.J."/>
            <person name="Barker E."/>
            <person name="Barker M.S."/>
            <person name="Bennetzen J.L."/>
            <person name="Bonawitz N.D."/>
            <person name="Chapple C."/>
            <person name="Cheng C."/>
            <person name="Correa L.G."/>
            <person name="Dacre M."/>
            <person name="DeBarry J."/>
            <person name="Dreyer I."/>
            <person name="Elias M."/>
            <person name="Engstrom E.M."/>
            <person name="Estelle M."/>
            <person name="Feng L."/>
            <person name="Finet C."/>
            <person name="Floyd S.K."/>
            <person name="Frommer W.B."/>
            <person name="Fujita T."/>
            <person name="Gramzow L."/>
            <person name="Gutensohn M."/>
            <person name="Harholt J."/>
            <person name="Hattori M."/>
            <person name="Heyl A."/>
            <person name="Hirai T."/>
            <person name="Hiwatashi Y."/>
            <person name="Ishikawa M."/>
            <person name="Iwata M."/>
            <person name="Karol K.G."/>
            <person name="Koehler B."/>
            <person name="Kolukisaoglu U."/>
            <person name="Kubo M."/>
            <person name="Kurata T."/>
            <person name="Lalonde S."/>
            <person name="Li K."/>
            <person name="Li Y."/>
            <person name="Litt A."/>
            <person name="Lyons E."/>
            <person name="Manning G."/>
            <person name="Maruyama T."/>
            <person name="Michael T.P."/>
            <person name="Mikami K."/>
            <person name="Miyazaki S."/>
            <person name="Morinaga S."/>
            <person name="Murata T."/>
            <person name="Mueller-Roeber B."/>
            <person name="Nelson D.R."/>
            <person name="Obara M."/>
            <person name="Oguri Y."/>
            <person name="Olmstead R.G."/>
            <person name="Onodera N."/>
            <person name="Petersen B.L."/>
            <person name="Pils B."/>
            <person name="Prigge M."/>
            <person name="Rensing S.A."/>
            <person name="Riano-Pachon D.M."/>
            <person name="Roberts A.W."/>
            <person name="Sato Y."/>
            <person name="Scheller H.V."/>
            <person name="Schulz B."/>
            <person name="Schulz C."/>
            <person name="Shakirov E.V."/>
            <person name="Shibagaki N."/>
            <person name="Shinohara N."/>
            <person name="Shippen D.E."/>
            <person name="Soerensen I."/>
            <person name="Sotooka R."/>
            <person name="Sugimoto N."/>
            <person name="Sugita M."/>
            <person name="Sumikawa N."/>
            <person name="Tanurdzic M."/>
            <person name="Theissen G."/>
            <person name="Ulvskov P."/>
            <person name="Wakazuki S."/>
            <person name="Weng J.K."/>
            <person name="Willats W.W."/>
            <person name="Wipf D."/>
            <person name="Wolf P.G."/>
            <person name="Yang L."/>
            <person name="Zimmer A.D."/>
            <person name="Zhu Q."/>
            <person name="Mitros T."/>
            <person name="Hellsten U."/>
            <person name="Loque D."/>
            <person name="Otillar R."/>
            <person name="Salamov A."/>
            <person name="Schmutz J."/>
            <person name="Shapiro H."/>
            <person name="Lindquist E."/>
            <person name="Lucas S."/>
            <person name="Rokhsar D."/>
            <person name="Grigoriev I.V."/>
        </authorList>
    </citation>
    <scope>NUCLEOTIDE SEQUENCE [LARGE SCALE GENOMIC DNA]</scope>
</reference>
<dbReference type="GO" id="GO:0009941">
    <property type="term" value="C:chloroplast envelope"/>
    <property type="evidence" value="ECO:0007669"/>
    <property type="project" value="UniProtKB-SubCell"/>
</dbReference>
<dbReference type="InterPro" id="IPR004710">
    <property type="entry name" value="Bilac:Na_transpt"/>
</dbReference>
<feature type="transmembrane region" description="Helical" evidence="7">
    <location>
        <begin position="164"/>
        <end position="182"/>
    </location>
</feature>
<feature type="transmembrane region" description="Helical" evidence="7">
    <location>
        <begin position="284"/>
        <end position="304"/>
    </location>
</feature>
<evidence type="ECO:0000256" key="1">
    <source>
        <dbReference type="ARBA" id="ARBA00004119"/>
    </source>
</evidence>
<feature type="transmembrane region" description="Helical" evidence="7">
    <location>
        <begin position="194"/>
        <end position="212"/>
    </location>
</feature>
<feature type="transmembrane region" description="Helical" evidence="7">
    <location>
        <begin position="39"/>
        <end position="62"/>
    </location>
</feature>
<dbReference type="InterPro" id="IPR002657">
    <property type="entry name" value="BilAc:Na_symport/Acr3"/>
</dbReference>
<gene>
    <name evidence="9" type="ORF">SELMODRAFT_54929</name>
    <name evidence="8" type="ORF">SELMODRAFT_54930</name>
</gene>
<dbReference type="Gene3D" id="1.20.1530.20">
    <property type="match status" value="1"/>
</dbReference>
<accession>D8RPX2</accession>
<keyword evidence="4 7" id="KW-0812">Transmembrane</keyword>
<feature type="transmembrane region" description="Helical" evidence="7">
    <location>
        <begin position="69"/>
        <end position="90"/>
    </location>
</feature>